<name>A0A1Q8RLW9_9PEZI</name>
<protein>
    <submittedName>
        <fullName evidence="1">Putative phosphatase SPAC5H10.03-like protein 1</fullName>
    </submittedName>
</protein>
<gene>
    <name evidence="1" type="ORF">CCHL11_04237</name>
</gene>
<comment type="caution">
    <text evidence="1">The sequence shown here is derived from an EMBL/GenBank/DDBJ whole genome shotgun (WGS) entry which is preliminary data.</text>
</comment>
<proteinExistence type="predicted"/>
<dbReference type="Pfam" id="PF00300">
    <property type="entry name" value="His_Phos_1"/>
    <property type="match status" value="1"/>
</dbReference>
<dbReference type="EMBL" id="MPGH01000181">
    <property type="protein sequence ID" value="OLN85318.1"/>
    <property type="molecule type" value="Genomic_DNA"/>
</dbReference>
<dbReference type="InterPro" id="IPR013078">
    <property type="entry name" value="His_Pase_superF_clade-1"/>
</dbReference>
<dbReference type="SUPFAM" id="SSF53254">
    <property type="entry name" value="Phosphoglycerate mutase-like"/>
    <property type="match status" value="1"/>
</dbReference>
<dbReference type="InterPro" id="IPR050275">
    <property type="entry name" value="PGM_Phosphatase"/>
</dbReference>
<dbReference type="OrthoDB" id="496981at2759"/>
<dbReference type="GO" id="GO:0016791">
    <property type="term" value="F:phosphatase activity"/>
    <property type="evidence" value="ECO:0007669"/>
    <property type="project" value="TreeGrafter"/>
</dbReference>
<dbReference type="Gene3D" id="3.40.50.1240">
    <property type="entry name" value="Phosphoglycerate mutase-like"/>
    <property type="match status" value="1"/>
</dbReference>
<dbReference type="SMART" id="SM00855">
    <property type="entry name" value="PGAM"/>
    <property type="match status" value="1"/>
</dbReference>
<dbReference type="PANTHER" id="PTHR48100:SF54">
    <property type="entry name" value="PHOSPHATASE SPAC5H10.03-RELATED"/>
    <property type="match status" value="1"/>
</dbReference>
<dbReference type="InterPro" id="IPR029033">
    <property type="entry name" value="His_PPase_superfam"/>
</dbReference>
<accession>A0A1Q8RLW9</accession>
<dbReference type="PANTHER" id="PTHR48100">
    <property type="entry name" value="BROAD-SPECIFICITY PHOSPHATASE YOR283W-RELATED"/>
    <property type="match status" value="1"/>
</dbReference>
<dbReference type="GO" id="GO:0005737">
    <property type="term" value="C:cytoplasm"/>
    <property type="evidence" value="ECO:0007669"/>
    <property type="project" value="TreeGrafter"/>
</dbReference>
<organism evidence="1 2">
    <name type="scientific">Colletotrichum chlorophyti</name>
    <dbReference type="NCBI Taxonomy" id="708187"/>
    <lineage>
        <taxon>Eukaryota</taxon>
        <taxon>Fungi</taxon>
        <taxon>Dikarya</taxon>
        <taxon>Ascomycota</taxon>
        <taxon>Pezizomycotina</taxon>
        <taxon>Sordariomycetes</taxon>
        <taxon>Hypocreomycetidae</taxon>
        <taxon>Glomerellales</taxon>
        <taxon>Glomerellaceae</taxon>
        <taxon>Colletotrichum</taxon>
    </lineage>
</organism>
<reference evidence="1 2" key="1">
    <citation type="submission" date="2016-11" db="EMBL/GenBank/DDBJ databases">
        <title>Draft Genome Assembly of Colletotrichum chlorophyti a pathogen of herbaceous plants.</title>
        <authorList>
            <person name="Gan P."/>
            <person name="Narusaka M."/>
            <person name="Tsushima A."/>
            <person name="Narusaka Y."/>
            <person name="Takano Y."/>
            <person name="Shirasu K."/>
        </authorList>
    </citation>
    <scope>NUCLEOTIDE SEQUENCE [LARGE SCALE GENOMIC DNA]</scope>
    <source>
        <strain evidence="1 2">NTL11</strain>
    </source>
</reference>
<evidence type="ECO:0000313" key="2">
    <source>
        <dbReference type="Proteomes" id="UP000186583"/>
    </source>
</evidence>
<sequence>MPVQIHLVRHAQGFHNLSLENESLRDPLLTDLGKTQCAALRAAFPYHARVTHLVASPLRRTLYTCLLGFSSDSAAKAGSGLKVLALPEVQEVSDAPCDTGSAVKDIETEFEGRVDFSRVPDDWTDKTSPDSRWEPTLAKLEKRSAEARRALRELVGDVKGDDHVIVVTHGGILHFLTDDWYGIGPKKATGWENTEFRSYEFADPTGQDPNAFLKETQESWERRHGDATRPTPEQQAELRQTFYREMEPYLKYTAERGWMQ</sequence>
<dbReference type="CDD" id="cd07067">
    <property type="entry name" value="HP_PGM_like"/>
    <property type="match status" value="1"/>
</dbReference>
<dbReference type="Proteomes" id="UP000186583">
    <property type="component" value="Unassembled WGS sequence"/>
</dbReference>
<keyword evidence="2" id="KW-1185">Reference proteome</keyword>
<evidence type="ECO:0000313" key="1">
    <source>
        <dbReference type="EMBL" id="OLN85318.1"/>
    </source>
</evidence>
<dbReference type="AlphaFoldDB" id="A0A1Q8RLW9"/>